<feature type="domain" description="4'-phosphopantetheinyl transferase" evidence="3">
    <location>
        <begin position="122"/>
        <end position="203"/>
    </location>
</feature>
<dbReference type="GO" id="GO:0008897">
    <property type="term" value="F:holo-[acyl-carrier-protein] synthase activity"/>
    <property type="evidence" value="ECO:0007669"/>
    <property type="project" value="InterPro"/>
</dbReference>
<dbReference type="PANTHER" id="PTHR12215:SF10">
    <property type="entry name" value="L-AMINOADIPATE-SEMIALDEHYDE DEHYDROGENASE-PHOSPHOPANTETHEINYL TRANSFERASE"/>
    <property type="match status" value="1"/>
</dbReference>
<dbReference type="GO" id="GO:0019878">
    <property type="term" value="P:lysine biosynthetic process via aminoadipic acid"/>
    <property type="evidence" value="ECO:0007669"/>
    <property type="project" value="TreeGrafter"/>
</dbReference>
<protein>
    <recommendedName>
        <fullName evidence="3">4'-phosphopantetheinyl transferase domain-containing protein</fullName>
    </recommendedName>
</protein>
<dbReference type="OrthoDB" id="190168at2"/>
<evidence type="ECO:0000313" key="5">
    <source>
        <dbReference type="Proteomes" id="UP000282312"/>
    </source>
</evidence>
<dbReference type="GO" id="GO:0000287">
    <property type="term" value="F:magnesium ion binding"/>
    <property type="evidence" value="ECO:0007669"/>
    <property type="project" value="InterPro"/>
</dbReference>
<dbReference type="RefSeq" id="WP_124773894.1">
    <property type="nucleotide sequence ID" value="NZ_JBEZFR010000024.1"/>
</dbReference>
<gene>
    <name evidence="4" type="ORF">DLJ59_18570</name>
</gene>
<dbReference type="Pfam" id="PF01648">
    <property type="entry name" value="ACPS"/>
    <property type="match status" value="1"/>
</dbReference>
<dbReference type="EMBL" id="QGSZ01000224">
    <property type="protein sequence ID" value="RQX01422.1"/>
    <property type="molecule type" value="Genomic_DNA"/>
</dbReference>
<accession>A0A3N9WKE7</accession>
<comment type="similarity">
    <text evidence="1">Belongs to the P-Pant transferase superfamily. Gsp/Sfp/HetI/AcpT family.</text>
</comment>
<dbReference type="GO" id="GO:0005829">
    <property type="term" value="C:cytosol"/>
    <property type="evidence" value="ECO:0007669"/>
    <property type="project" value="TreeGrafter"/>
</dbReference>
<evidence type="ECO:0000256" key="2">
    <source>
        <dbReference type="ARBA" id="ARBA00022679"/>
    </source>
</evidence>
<dbReference type="Proteomes" id="UP000282312">
    <property type="component" value="Unassembled WGS sequence"/>
</dbReference>
<dbReference type="PANTHER" id="PTHR12215">
    <property type="entry name" value="PHOSPHOPANTETHEINE TRANSFERASE"/>
    <property type="match status" value="1"/>
</dbReference>
<comment type="caution">
    <text evidence="4">The sequence shown here is derived from an EMBL/GenBank/DDBJ whole genome shotgun (WGS) entry which is preliminary data.</text>
</comment>
<proteinExistence type="inferred from homology"/>
<sequence length="264" mass="28594">MSAAVSGVATDGAVDAIDCHVWWMDATDAPDWCEELLSEPERARADSFRQVPGRRRFAAATALLKVAVAGSVGCDPFDVKLRRECPDCRRLHGRPEVVGGTPNVSLSHSADLLAVALCADGPVGVDVEQVNPDVDMDGMLRFVFGDAERGFFDEIRGRQARLEAFFQCWTRKESVLKATGDGLRIPMSNVTLEASDGHVRLAGFTNRPELVEATQIVDLQSGPGYVGAVTVLSTRPVRVWQLDGADAFTAAAELVRDRSRIAVR</sequence>
<keyword evidence="2" id="KW-0808">Transferase</keyword>
<dbReference type="SUPFAM" id="SSF56214">
    <property type="entry name" value="4'-phosphopantetheinyl transferase"/>
    <property type="match status" value="2"/>
</dbReference>
<evidence type="ECO:0000313" key="4">
    <source>
        <dbReference type="EMBL" id="RQX01422.1"/>
    </source>
</evidence>
<keyword evidence="5" id="KW-1185">Reference proteome</keyword>
<dbReference type="InterPro" id="IPR008278">
    <property type="entry name" value="4-PPantetheinyl_Trfase_dom"/>
</dbReference>
<dbReference type="InterPro" id="IPR037143">
    <property type="entry name" value="4-PPantetheinyl_Trfase_dom_sf"/>
</dbReference>
<reference evidence="4 5" key="1">
    <citation type="submission" date="2018-05" db="EMBL/GenBank/DDBJ databases">
        <title>Micromonospora from Atacama Desert.</title>
        <authorList>
            <person name="Carro L."/>
            <person name="Goodfellow M."/>
            <person name="Klenk H.-P."/>
        </authorList>
    </citation>
    <scope>NUCLEOTIDE SEQUENCE [LARGE SCALE GENOMIC DNA]</scope>
    <source>
        <strain evidence="4 5">LB39</strain>
    </source>
</reference>
<organism evidence="4 5">
    <name type="scientific">Micromonospora inaquosa</name>
    <dbReference type="NCBI Taxonomy" id="2203716"/>
    <lineage>
        <taxon>Bacteria</taxon>
        <taxon>Bacillati</taxon>
        <taxon>Actinomycetota</taxon>
        <taxon>Actinomycetes</taxon>
        <taxon>Micromonosporales</taxon>
        <taxon>Micromonosporaceae</taxon>
        <taxon>Micromonospora</taxon>
    </lineage>
</organism>
<evidence type="ECO:0000259" key="3">
    <source>
        <dbReference type="Pfam" id="PF01648"/>
    </source>
</evidence>
<dbReference type="AlphaFoldDB" id="A0A3N9WKE7"/>
<dbReference type="Gene3D" id="3.90.470.20">
    <property type="entry name" value="4'-phosphopantetheinyl transferase domain"/>
    <property type="match status" value="2"/>
</dbReference>
<evidence type="ECO:0000256" key="1">
    <source>
        <dbReference type="ARBA" id="ARBA00010990"/>
    </source>
</evidence>
<name>A0A3N9WKE7_9ACTN</name>
<dbReference type="InterPro" id="IPR050559">
    <property type="entry name" value="P-Pant_transferase_sf"/>
</dbReference>